<evidence type="ECO:0000256" key="2">
    <source>
        <dbReference type="SAM" id="MobiDB-lite"/>
    </source>
</evidence>
<dbReference type="Proteomes" id="UP001470230">
    <property type="component" value="Unassembled WGS sequence"/>
</dbReference>
<evidence type="ECO:0000313" key="3">
    <source>
        <dbReference type="EMBL" id="KAK8894310.1"/>
    </source>
</evidence>
<name>A0ABR2KT76_9EUKA</name>
<comment type="caution">
    <text evidence="3">The sequence shown here is derived from an EMBL/GenBank/DDBJ whole genome shotgun (WGS) entry which is preliminary data.</text>
</comment>
<feature type="coiled-coil region" evidence="1">
    <location>
        <begin position="494"/>
        <end position="521"/>
    </location>
</feature>
<feature type="region of interest" description="Disordered" evidence="2">
    <location>
        <begin position="613"/>
        <end position="635"/>
    </location>
</feature>
<keyword evidence="4" id="KW-1185">Reference proteome</keyword>
<protein>
    <submittedName>
        <fullName evidence="3">Uncharacterized protein</fullName>
    </submittedName>
</protein>
<evidence type="ECO:0000313" key="4">
    <source>
        <dbReference type="Proteomes" id="UP001470230"/>
    </source>
</evidence>
<dbReference type="EMBL" id="JAPFFF010000003">
    <property type="protein sequence ID" value="KAK8894310.1"/>
    <property type="molecule type" value="Genomic_DNA"/>
</dbReference>
<reference evidence="3 4" key="1">
    <citation type="submission" date="2024-04" db="EMBL/GenBank/DDBJ databases">
        <title>Tritrichomonas musculus Genome.</title>
        <authorList>
            <person name="Alves-Ferreira E."/>
            <person name="Grigg M."/>
            <person name="Lorenzi H."/>
            <person name="Galac M."/>
        </authorList>
    </citation>
    <scope>NUCLEOTIDE SEQUENCE [LARGE SCALE GENOMIC DNA]</scope>
    <source>
        <strain evidence="3 4">EAF2021</strain>
    </source>
</reference>
<evidence type="ECO:0000256" key="1">
    <source>
        <dbReference type="SAM" id="Coils"/>
    </source>
</evidence>
<gene>
    <name evidence="3" type="ORF">M9Y10_022745</name>
</gene>
<feature type="coiled-coil region" evidence="1">
    <location>
        <begin position="564"/>
        <end position="612"/>
    </location>
</feature>
<feature type="coiled-coil region" evidence="1">
    <location>
        <begin position="82"/>
        <end position="153"/>
    </location>
</feature>
<keyword evidence="1" id="KW-0175">Coiled coil</keyword>
<proteinExistence type="predicted"/>
<feature type="region of interest" description="Disordered" evidence="2">
    <location>
        <begin position="265"/>
        <end position="328"/>
    </location>
</feature>
<feature type="compositionally biased region" description="Polar residues" evidence="2">
    <location>
        <begin position="613"/>
        <end position="625"/>
    </location>
</feature>
<feature type="compositionally biased region" description="Polar residues" evidence="2">
    <location>
        <begin position="304"/>
        <end position="324"/>
    </location>
</feature>
<organism evidence="3 4">
    <name type="scientific">Tritrichomonas musculus</name>
    <dbReference type="NCBI Taxonomy" id="1915356"/>
    <lineage>
        <taxon>Eukaryota</taxon>
        <taxon>Metamonada</taxon>
        <taxon>Parabasalia</taxon>
        <taxon>Tritrichomonadida</taxon>
        <taxon>Tritrichomonadidae</taxon>
        <taxon>Tritrichomonas</taxon>
    </lineage>
</organism>
<accession>A0ABR2KT76</accession>
<feature type="coiled-coil region" evidence="1">
    <location>
        <begin position="433"/>
        <end position="460"/>
    </location>
</feature>
<sequence length="635" mass="73527">MQNEENIRSTPSSYSSDVIRKHLDITHKISETAFENSSIFEFIQTKSRELLICQEKMLEMEAQIKILRETLSLQSAEFSFQQSEYEKEIEQLKKKLELHIGSEVNTKYTLEDENHKKLTEEIQNLKNKYSKWKEKAKSEKSKYEETDAKLAKNKDTLKIIVSKYRILYSRYKSLQGKSNTNEEKKDEDTLLTHIEIEREAIYDMLNIDHDDVSGKWLNLSRKCNSMIQQVDDLEKNNDKLSKQLTNALDTIKQLKQISSNIDNAKNNSIENINSNSNIQTKSKLSPTNSPASSSSLHSGLPSSQNIQNSVLTPSSPKQQNSATSGIFLENKEQKESEKLYPSKCRSQFIISLDKFYFNCCKQLNNLHDALIPNERTNIRSIFLSVIFIIRFKHSFSLPFDPTSLSFFYGREDYSTENKVKAISQKFTELTRDLLVAKQNLVDCEQEKDNLINQLNEINEQKSSKDILEAKISCYKKRMIELQEYLSTLISPEQYQEARIRIDHLEEENRELQDKFKSMQKMVDDSNYNSIEITNQIENLKICADVKSQEAHEMRLECASKDDKIEALNAIIHEKTKEIVSLEKMLNAQKIRNDTASSNIESLTIENQNLLNEQKNGPQIKSNQINPAFLVKSENP</sequence>
<feature type="compositionally biased region" description="Low complexity" evidence="2">
    <location>
        <begin position="266"/>
        <end position="303"/>
    </location>
</feature>